<organism evidence="1 2">
    <name type="scientific">Catenuloplanes niger</name>
    <dbReference type="NCBI Taxonomy" id="587534"/>
    <lineage>
        <taxon>Bacteria</taxon>
        <taxon>Bacillati</taxon>
        <taxon>Actinomycetota</taxon>
        <taxon>Actinomycetes</taxon>
        <taxon>Micromonosporales</taxon>
        <taxon>Micromonosporaceae</taxon>
        <taxon>Catenuloplanes</taxon>
    </lineage>
</organism>
<name>A0AAE3ZXK7_9ACTN</name>
<keyword evidence="2" id="KW-1185">Reference proteome</keyword>
<dbReference type="RefSeq" id="WP_310428582.1">
    <property type="nucleotide sequence ID" value="NZ_JAVDYC010000001.1"/>
</dbReference>
<comment type="caution">
    <text evidence="1">The sequence shown here is derived from an EMBL/GenBank/DDBJ whole genome shotgun (WGS) entry which is preliminary data.</text>
</comment>
<evidence type="ECO:0000313" key="2">
    <source>
        <dbReference type="Proteomes" id="UP001183629"/>
    </source>
</evidence>
<protein>
    <submittedName>
        <fullName evidence="1">Uncharacterized protein</fullName>
    </submittedName>
</protein>
<sequence length="141" mass="15310">MTRIRLRHLHADGHAFTWRAAITHVRGTSDCHRAVLVRVWGPAGKTGCVLRADLISTAGPSPWGYCATDGSYPTSGHVRALIDHALAHGWDPARRGGEFTLSERAHPALVLDGFLLTDRLWDPDAADPTPRVIAVRGGHGR</sequence>
<reference evidence="1 2" key="1">
    <citation type="submission" date="2023-07" db="EMBL/GenBank/DDBJ databases">
        <title>Sequencing the genomes of 1000 actinobacteria strains.</title>
        <authorList>
            <person name="Klenk H.-P."/>
        </authorList>
    </citation>
    <scope>NUCLEOTIDE SEQUENCE [LARGE SCALE GENOMIC DNA]</scope>
    <source>
        <strain evidence="1 2">DSM 44711</strain>
    </source>
</reference>
<proteinExistence type="predicted"/>
<gene>
    <name evidence="1" type="ORF">J2S44_008123</name>
</gene>
<dbReference type="Proteomes" id="UP001183629">
    <property type="component" value="Unassembled WGS sequence"/>
</dbReference>
<dbReference type="EMBL" id="JAVDYC010000001">
    <property type="protein sequence ID" value="MDR7327873.1"/>
    <property type="molecule type" value="Genomic_DNA"/>
</dbReference>
<dbReference type="AlphaFoldDB" id="A0AAE3ZXK7"/>
<evidence type="ECO:0000313" key="1">
    <source>
        <dbReference type="EMBL" id="MDR7327873.1"/>
    </source>
</evidence>
<accession>A0AAE3ZXK7</accession>